<dbReference type="SUPFAM" id="SSF55073">
    <property type="entry name" value="Nucleotide cyclase"/>
    <property type="match status" value="1"/>
</dbReference>
<dbReference type="InterPro" id="IPR050469">
    <property type="entry name" value="Diguanylate_Cyclase"/>
</dbReference>
<reference evidence="5" key="1">
    <citation type="submission" date="2022-07" db="EMBL/GenBank/DDBJ databases">
        <title>Arcobacter roscoffensis sp. nov., a marine bacterium isolated from coastal seawater collected from Roscoff, France.</title>
        <authorList>
            <person name="Pascual J."/>
            <person name="Lepeaux C."/>
            <person name="Methner A."/>
            <person name="Overmann J."/>
        </authorList>
    </citation>
    <scope>NUCLEOTIDE SEQUENCE</scope>
    <source>
        <strain evidence="5">ARW1-2F2</strain>
    </source>
</reference>
<protein>
    <recommendedName>
        <fullName evidence="1">diguanylate cyclase</fullName>
        <ecNumber evidence="1">2.7.7.65</ecNumber>
    </recommendedName>
</protein>
<sequence>MKYNFFKSVTFKLIMLVFIVMFALITASLIFNSQIDKLKKQIDNIYFGNFIPVVKLEKIQDNYRKIISCRTLRYVCDFKKEQNIIEKEWEYYFSSYKNAKEKEVVNSVDKSIKDTFRVNKLHIFKNIVKKIDYLIEYETQMAFKQRKLFLQDYQSMKNYLLYSVISIIVLSFGLIGFIILQVVKKDNQLRILNKKYKIDSITDGMTKLYNRKYFDTIFDNMPFIANANSWQCAFIILDIDFFKQYNDTYGHDLGDETLKKVANTLKDYFNQKYEFVFRLGGEEFGVVLFDIDETTLQSCLEDINKRIVDLGIEHKGSSILDVVSVSIGAIVYEPNSYISANKLYRLADECLYKSKQSGRNKYHIYKGKQ</sequence>
<dbReference type="NCBIfam" id="TIGR00254">
    <property type="entry name" value="GGDEF"/>
    <property type="match status" value="1"/>
</dbReference>
<keyword evidence="3" id="KW-0812">Transmembrane</keyword>
<dbReference type="EC" id="2.7.7.65" evidence="1"/>
<evidence type="ECO:0000256" key="3">
    <source>
        <dbReference type="SAM" id="Phobius"/>
    </source>
</evidence>
<feature type="domain" description="GGDEF" evidence="4">
    <location>
        <begin position="230"/>
        <end position="367"/>
    </location>
</feature>
<keyword evidence="3" id="KW-1133">Transmembrane helix</keyword>
<keyword evidence="3" id="KW-0472">Membrane</keyword>
<dbReference type="Proteomes" id="UP001060012">
    <property type="component" value="Chromosome"/>
</dbReference>
<organism evidence="5 6">
    <name type="scientific">Arcobacter roscoffensis</name>
    <dbReference type="NCBI Taxonomy" id="2961520"/>
    <lineage>
        <taxon>Bacteria</taxon>
        <taxon>Pseudomonadati</taxon>
        <taxon>Campylobacterota</taxon>
        <taxon>Epsilonproteobacteria</taxon>
        <taxon>Campylobacterales</taxon>
        <taxon>Arcobacteraceae</taxon>
        <taxon>Arcobacter</taxon>
    </lineage>
</organism>
<dbReference type="CDD" id="cd01949">
    <property type="entry name" value="GGDEF"/>
    <property type="match status" value="1"/>
</dbReference>
<dbReference type="InterPro" id="IPR043128">
    <property type="entry name" value="Rev_trsase/Diguanyl_cyclase"/>
</dbReference>
<feature type="transmembrane region" description="Helical" evidence="3">
    <location>
        <begin position="12"/>
        <end position="31"/>
    </location>
</feature>
<feature type="transmembrane region" description="Helical" evidence="3">
    <location>
        <begin position="159"/>
        <end position="183"/>
    </location>
</feature>
<dbReference type="InterPro" id="IPR000160">
    <property type="entry name" value="GGDEF_dom"/>
</dbReference>
<keyword evidence="6" id="KW-1185">Reference proteome</keyword>
<evidence type="ECO:0000256" key="2">
    <source>
        <dbReference type="ARBA" id="ARBA00034247"/>
    </source>
</evidence>
<dbReference type="InterPro" id="IPR029787">
    <property type="entry name" value="Nucleotide_cyclase"/>
</dbReference>
<evidence type="ECO:0000256" key="1">
    <source>
        <dbReference type="ARBA" id="ARBA00012528"/>
    </source>
</evidence>
<gene>
    <name evidence="5" type="ORF">NJU99_08045</name>
</gene>
<evidence type="ECO:0000313" key="6">
    <source>
        <dbReference type="Proteomes" id="UP001060012"/>
    </source>
</evidence>
<dbReference type="Gene3D" id="3.30.70.270">
    <property type="match status" value="1"/>
</dbReference>
<dbReference type="RefSeq" id="WP_254575403.1">
    <property type="nucleotide sequence ID" value="NZ_CP100595.1"/>
</dbReference>
<evidence type="ECO:0000259" key="4">
    <source>
        <dbReference type="PROSITE" id="PS50887"/>
    </source>
</evidence>
<dbReference type="PANTHER" id="PTHR45138">
    <property type="entry name" value="REGULATORY COMPONENTS OF SENSORY TRANSDUCTION SYSTEM"/>
    <property type="match status" value="1"/>
</dbReference>
<evidence type="ECO:0000313" key="5">
    <source>
        <dbReference type="EMBL" id="UTJ05222.1"/>
    </source>
</evidence>
<dbReference type="Pfam" id="PF00990">
    <property type="entry name" value="GGDEF"/>
    <property type="match status" value="1"/>
</dbReference>
<dbReference type="EMBL" id="CP100595">
    <property type="protein sequence ID" value="UTJ05222.1"/>
    <property type="molecule type" value="Genomic_DNA"/>
</dbReference>
<dbReference type="PANTHER" id="PTHR45138:SF9">
    <property type="entry name" value="DIGUANYLATE CYCLASE DGCM-RELATED"/>
    <property type="match status" value="1"/>
</dbReference>
<dbReference type="SMART" id="SM00267">
    <property type="entry name" value="GGDEF"/>
    <property type="match status" value="1"/>
</dbReference>
<comment type="catalytic activity">
    <reaction evidence="2">
        <text>2 GTP = 3',3'-c-di-GMP + 2 diphosphate</text>
        <dbReference type="Rhea" id="RHEA:24898"/>
        <dbReference type="ChEBI" id="CHEBI:33019"/>
        <dbReference type="ChEBI" id="CHEBI:37565"/>
        <dbReference type="ChEBI" id="CHEBI:58805"/>
        <dbReference type="EC" id="2.7.7.65"/>
    </reaction>
</comment>
<accession>A0ABY5DZ60</accession>
<proteinExistence type="predicted"/>
<name>A0ABY5DZ60_9BACT</name>
<dbReference type="PROSITE" id="PS50887">
    <property type="entry name" value="GGDEF"/>
    <property type="match status" value="1"/>
</dbReference>